<accession>A0A7E4W9E5</accession>
<evidence type="ECO:0000313" key="3">
    <source>
        <dbReference type="Proteomes" id="UP000492821"/>
    </source>
</evidence>
<feature type="transmembrane region" description="Helical" evidence="2">
    <location>
        <begin position="330"/>
        <end position="351"/>
    </location>
</feature>
<feature type="transmembrane region" description="Helical" evidence="2">
    <location>
        <begin position="358"/>
        <end position="379"/>
    </location>
</feature>
<name>A0A7E4W9E5_PANRE</name>
<keyword evidence="3" id="KW-1185">Reference proteome</keyword>
<reference evidence="4" key="2">
    <citation type="submission" date="2020-10" db="UniProtKB">
        <authorList>
            <consortium name="WormBaseParasite"/>
        </authorList>
    </citation>
    <scope>IDENTIFICATION</scope>
</reference>
<evidence type="ECO:0000313" key="4">
    <source>
        <dbReference type="WBParaSite" id="Pan_g7717.t1"/>
    </source>
</evidence>
<feature type="transmembrane region" description="Helical" evidence="2">
    <location>
        <begin position="15"/>
        <end position="36"/>
    </location>
</feature>
<feature type="transmembrane region" description="Helical" evidence="2">
    <location>
        <begin position="531"/>
        <end position="553"/>
    </location>
</feature>
<reference evidence="3" key="1">
    <citation type="journal article" date="2013" name="Genetics">
        <title>The draft genome and transcriptome of Panagrellus redivivus are shaped by the harsh demands of a free-living lifestyle.</title>
        <authorList>
            <person name="Srinivasan J."/>
            <person name="Dillman A.R."/>
            <person name="Macchietto M.G."/>
            <person name="Heikkinen L."/>
            <person name="Lakso M."/>
            <person name="Fracchia K.M."/>
            <person name="Antoshechkin I."/>
            <person name="Mortazavi A."/>
            <person name="Wong G."/>
            <person name="Sternberg P.W."/>
        </authorList>
    </citation>
    <scope>NUCLEOTIDE SEQUENCE [LARGE SCALE GENOMIC DNA]</scope>
    <source>
        <strain evidence="3">MT8872</strain>
    </source>
</reference>
<feature type="transmembrane region" description="Helical" evidence="2">
    <location>
        <begin position="431"/>
        <end position="458"/>
    </location>
</feature>
<feature type="transmembrane region" description="Helical" evidence="2">
    <location>
        <begin position="48"/>
        <end position="76"/>
    </location>
</feature>
<feature type="transmembrane region" description="Helical" evidence="2">
    <location>
        <begin position="116"/>
        <end position="140"/>
    </location>
</feature>
<feature type="region of interest" description="Disordered" evidence="1">
    <location>
        <begin position="247"/>
        <end position="272"/>
    </location>
</feature>
<evidence type="ECO:0000256" key="2">
    <source>
        <dbReference type="SAM" id="Phobius"/>
    </source>
</evidence>
<dbReference type="Proteomes" id="UP000492821">
    <property type="component" value="Unassembled WGS sequence"/>
</dbReference>
<evidence type="ECO:0000256" key="1">
    <source>
        <dbReference type="SAM" id="MobiDB-lite"/>
    </source>
</evidence>
<feature type="transmembrane region" description="Helical" evidence="2">
    <location>
        <begin position="88"/>
        <end position="104"/>
    </location>
</feature>
<feature type="transmembrane region" description="Helical" evidence="2">
    <location>
        <begin position="184"/>
        <end position="207"/>
    </location>
</feature>
<feature type="compositionally biased region" description="Pro residues" evidence="1">
    <location>
        <begin position="256"/>
        <end position="266"/>
    </location>
</feature>
<organism evidence="3 4">
    <name type="scientific">Panagrellus redivivus</name>
    <name type="common">Microworm</name>
    <dbReference type="NCBI Taxonomy" id="6233"/>
    <lineage>
        <taxon>Eukaryota</taxon>
        <taxon>Metazoa</taxon>
        <taxon>Ecdysozoa</taxon>
        <taxon>Nematoda</taxon>
        <taxon>Chromadorea</taxon>
        <taxon>Rhabditida</taxon>
        <taxon>Tylenchina</taxon>
        <taxon>Panagrolaimomorpha</taxon>
        <taxon>Panagrolaimoidea</taxon>
        <taxon>Panagrolaimidae</taxon>
        <taxon>Panagrellus</taxon>
    </lineage>
</organism>
<keyword evidence="2" id="KW-0812">Transmembrane</keyword>
<protein>
    <submittedName>
        <fullName evidence="4">Transmembrane protein</fullName>
    </submittedName>
</protein>
<sequence length="567" mass="62601">MKRLRQLVTRSRDSVLPPLFVCGAIAAQHGFVQFYILKIFMVEFKASAGALIGGAIWLMFIRFVFSVTGIVSMLMFKKEISHFWSIKMMVPLAGLSAVGFLVPWHEHLFGSNHMEFHFSLSLLLAELSTSLIGSFVTEALTKNLKTLPKPSTLVFMTETAITLSSLLIPVTQLVTHNFHDGFDIFLNVIYVTTAGVALTVLSCIFVWPKAEQSLTTSIQRGLSVRFSKRVRDKIKIRLGVKKAGATSDATVESGSGPPPTETPSPIPGGSKKEALKSCIGSLKLSVSPHFIYPLIGRVARQSRIFVNHVILYFTVEVLLVQTEIFEADGIGVAVVYFCCLTIHTVLFYFVLPTFKESNAVVVNHLLATVSIVNSAALLLCGRSRTVLFVAFTIIENTLSRCACSTIYGTFESYFFDSLKNRESIDKSIATNLHIFAGLLPNAFEAASFAMTIAMLYAAHVPRFLLTEGTFSMKCNPVPHRPPIAINRVMGGWGMDDFSLERRIVTDDVIANGTTMSFPLSYSACQMVVDVVYLYGALFPLLCSCVEFFVMYLYRNAFTLVDGHIVPS</sequence>
<feature type="transmembrane region" description="Helical" evidence="2">
    <location>
        <begin position="304"/>
        <end position="324"/>
    </location>
</feature>
<proteinExistence type="predicted"/>
<dbReference type="AlphaFoldDB" id="A0A7E4W9E5"/>
<keyword evidence="2" id="KW-0472">Membrane</keyword>
<dbReference type="WBParaSite" id="Pan_g7717.t1">
    <property type="protein sequence ID" value="Pan_g7717.t1"/>
    <property type="gene ID" value="Pan_g7717"/>
</dbReference>
<keyword evidence="2" id="KW-1133">Transmembrane helix</keyword>
<feature type="transmembrane region" description="Helical" evidence="2">
    <location>
        <begin position="152"/>
        <end position="172"/>
    </location>
</feature>